<evidence type="ECO:0000259" key="10">
    <source>
        <dbReference type="PROSITE" id="PS50071"/>
    </source>
</evidence>
<dbReference type="InterPro" id="IPR017970">
    <property type="entry name" value="Homeobox_CS"/>
</dbReference>
<dbReference type="OrthoDB" id="6159439at2759"/>
<dbReference type="CDD" id="cd00086">
    <property type="entry name" value="homeodomain"/>
    <property type="match status" value="1"/>
</dbReference>
<dbReference type="InParanoid" id="A0A7M7KWV4"/>
<evidence type="ECO:0000256" key="1">
    <source>
        <dbReference type="ARBA" id="ARBA00004123"/>
    </source>
</evidence>
<keyword evidence="12" id="KW-1185">Reference proteome</keyword>
<accession>A0A7M7KWV4</accession>
<dbReference type="GO" id="GO:0005634">
    <property type="term" value="C:nucleus"/>
    <property type="evidence" value="ECO:0007669"/>
    <property type="project" value="UniProtKB-SubCell"/>
</dbReference>
<dbReference type="EnsemblMetazoa" id="XM_022814402">
    <property type="protein sequence ID" value="XP_022670137"/>
    <property type="gene ID" value="LOC111254006"/>
</dbReference>
<keyword evidence="3 7" id="KW-0238">DNA-binding</keyword>
<dbReference type="RefSeq" id="XP_022670138.1">
    <property type="nucleotide sequence ID" value="XM_022814403.1"/>
</dbReference>
<evidence type="ECO:0000256" key="9">
    <source>
        <dbReference type="SAM" id="MobiDB-lite"/>
    </source>
</evidence>
<dbReference type="EnsemblMetazoa" id="XM_022814403">
    <property type="protein sequence ID" value="XP_022670138"/>
    <property type="gene ID" value="LOC111254006"/>
</dbReference>
<dbReference type="PROSITE" id="PS00027">
    <property type="entry name" value="HOMEOBOX_1"/>
    <property type="match status" value="1"/>
</dbReference>
<evidence type="ECO:0000256" key="3">
    <source>
        <dbReference type="ARBA" id="ARBA00023125"/>
    </source>
</evidence>
<dbReference type="SUPFAM" id="SSF46689">
    <property type="entry name" value="Homeodomain-like"/>
    <property type="match status" value="1"/>
</dbReference>
<dbReference type="PANTHER" id="PTHR46271">
    <property type="entry name" value="HOMEOBOX PROTEIN, PUTATIVE-RELATED"/>
    <property type="match status" value="1"/>
</dbReference>
<evidence type="ECO:0000313" key="11">
    <source>
        <dbReference type="EnsemblMetazoa" id="XP_022670136"/>
    </source>
</evidence>
<evidence type="ECO:0000256" key="5">
    <source>
        <dbReference type="ARBA" id="ARBA00023163"/>
    </source>
</evidence>
<keyword evidence="2" id="KW-0805">Transcription regulation</keyword>
<feature type="domain" description="Homeobox" evidence="10">
    <location>
        <begin position="94"/>
        <end position="154"/>
    </location>
</feature>
<feature type="region of interest" description="Disordered" evidence="9">
    <location>
        <begin position="30"/>
        <end position="100"/>
    </location>
</feature>
<sequence>MQPCKMALSEEKHQSLTYSIDAILGLSRRQQQTLQQKHQQKLQPYENQDGTGDMQHSSMHLRAAGIDQLRKSPLSSPRTSVSEEDDDPLRPPSKKHRRNRTTFTTYQLHELERAFEKSHYPDVYSREELALKVNLPEVRVQVWFQNRRAKWRRQEKMESSCGGSDGKCGFLRILPTQSYPTLGSPEWAAATARHRAGLSAQPHLSAAGVVSGIVPAIRADTSHPLLAPVTPATPVFHRTYLNQHQFTSLLLTPQTSNPSAVPLNLSKELAISPNSSSKLGKSPNPALDIKIEVEDPVDVEGDGGPSVELSLGQPEKSCHTSS</sequence>
<evidence type="ECO:0000256" key="6">
    <source>
        <dbReference type="ARBA" id="ARBA00023242"/>
    </source>
</evidence>
<proteinExistence type="predicted"/>
<protein>
    <recommendedName>
        <fullName evidence="10">Homeobox domain-containing protein</fullName>
    </recommendedName>
</protein>
<evidence type="ECO:0000256" key="8">
    <source>
        <dbReference type="RuleBase" id="RU000682"/>
    </source>
</evidence>
<dbReference type="GeneID" id="111254006"/>
<keyword evidence="6 7" id="KW-0539">Nucleus</keyword>
<dbReference type="FunFam" id="1.10.10.60:FF:000071">
    <property type="entry name" value="Retinal homeobox gene 2"/>
    <property type="match status" value="1"/>
</dbReference>
<dbReference type="SMART" id="SM00389">
    <property type="entry name" value="HOX"/>
    <property type="match status" value="1"/>
</dbReference>
<feature type="compositionally biased region" description="Low complexity" evidence="9">
    <location>
        <begin position="30"/>
        <end position="43"/>
    </location>
</feature>
<evidence type="ECO:0000256" key="4">
    <source>
        <dbReference type="ARBA" id="ARBA00023155"/>
    </source>
</evidence>
<dbReference type="PROSITE" id="PS50071">
    <property type="entry name" value="HOMEOBOX_2"/>
    <property type="match status" value="1"/>
</dbReference>
<dbReference type="AlphaFoldDB" id="A0A7M7KWV4"/>
<dbReference type="InterPro" id="IPR001356">
    <property type="entry name" value="HD"/>
</dbReference>
<dbReference type="GO" id="GO:0045944">
    <property type="term" value="P:positive regulation of transcription by RNA polymerase II"/>
    <property type="evidence" value="ECO:0007669"/>
    <property type="project" value="InterPro"/>
</dbReference>
<dbReference type="Pfam" id="PF00046">
    <property type="entry name" value="Homeodomain"/>
    <property type="match status" value="1"/>
</dbReference>
<dbReference type="EnsemblMetazoa" id="XM_022814401">
    <property type="protein sequence ID" value="XP_022670136"/>
    <property type="gene ID" value="LOC111254006"/>
</dbReference>
<dbReference type="KEGG" id="vde:111254006"/>
<organism evidence="11 12">
    <name type="scientific">Varroa destructor</name>
    <name type="common">Honeybee mite</name>
    <dbReference type="NCBI Taxonomy" id="109461"/>
    <lineage>
        <taxon>Eukaryota</taxon>
        <taxon>Metazoa</taxon>
        <taxon>Ecdysozoa</taxon>
        <taxon>Arthropoda</taxon>
        <taxon>Chelicerata</taxon>
        <taxon>Arachnida</taxon>
        <taxon>Acari</taxon>
        <taxon>Parasitiformes</taxon>
        <taxon>Mesostigmata</taxon>
        <taxon>Gamasina</taxon>
        <taxon>Dermanyssoidea</taxon>
        <taxon>Varroidae</taxon>
        <taxon>Varroa</taxon>
    </lineage>
</organism>
<keyword evidence="5" id="KW-0804">Transcription</keyword>
<feature type="region of interest" description="Disordered" evidence="9">
    <location>
        <begin position="296"/>
        <end position="322"/>
    </location>
</feature>
<name>A0A7M7KWV4_VARDE</name>
<reference evidence="11" key="1">
    <citation type="submission" date="2021-01" db="UniProtKB">
        <authorList>
            <consortium name="EnsemblMetazoa"/>
        </authorList>
    </citation>
    <scope>IDENTIFICATION</scope>
</reference>
<comment type="subcellular location">
    <subcellularLocation>
        <location evidence="1 7 8">Nucleus</location>
    </subcellularLocation>
</comment>
<dbReference type="InterPro" id="IPR043562">
    <property type="entry name" value="RAX/RAX2"/>
</dbReference>
<evidence type="ECO:0000313" key="12">
    <source>
        <dbReference type="Proteomes" id="UP000594260"/>
    </source>
</evidence>
<dbReference type="RefSeq" id="XP_022670137.1">
    <property type="nucleotide sequence ID" value="XM_022814402.1"/>
</dbReference>
<feature type="DNA-binding region" description="Homeobox" evidence="7">
    <location>
        <begin position="96"/>
        <end position="155"/>
    </location>
</feature>
<evidence type="ECO:0000256" key="2">
    <source>
        <dbReference type="ARBA" id="ARBA00023015"/>
    </source>
</evidence>
<dbReference type="RefSeq" id="XP_022670136.1">
    <property type="nucleotide sequence ID" value="XM_022814401.1"/>
</dbReference>
<dbReference type="GO" id="GO:0000978">
    <property type="term" value="F:RNA polymerase II cis-regulatory region sequence-specific DNA binding"/>
    <property type="evidence" value="ECO:0007669"/>
    <property type="project" value="TreeGrafter"/>
</dbReference>
<dbReference type="Proteomes" id="UP000594260">
    <property type="component" value="Unplaced"/>
</dbReference>
<feature type="compositionally biased region" description="Polar residues" evidence="9">
    <location>
        <begin position="45"/>
        <end position="58"/>
    </location>
</feature>
<evidence type="ECO:0000256" key="7">
    <source>
        <dbReference type="PROSITE-ProRule" id="PRU00108"/>
    </source>
</evidence>
<dbReference type="GO" id="GO:0000981">
    <property type="term" value="F:DNA-binding transcription factor activity, RNA polymerase II-specific"/>
    <property type="evidence" value="ECO:0007669"/>
    <property type="project" value="InterPro"/>
</dbReference>
<dbReference type="Gene3D" id="1.10.10.60">
    <property type="entry name" value="Homeodomain-like"/>
    <property type="match status" value="1"/>
</dbReference>
<dbReference type="PANTHER" id="PTHR46271:SF4">
    <property type="entry name" value="HOMEOBOX PROTEIN, PUTATIVE-RELATED"/>
    <property type="match status" value="1"/>
</dbReference>
<dbReference type="InterPro" id="IPR009057">
    <property type="entry name" value="Homeodomain-like_sf"/>
</dbReference>
<keyword evidence="4 7" id="KW-0371">Homeobox</keyword>